<organism evidence="1 2">
    <name type="scientific">Scortum barcoo</name>
    <name type="common">barcoo grunter</name>
    <dbReference type="NCBI Taxonomy" id="214431"/>
    <lineage>
        <taxon>Eukaryota</taxon>
        <taxon>Metazoa</taxon>
        <taxon>Chordata</taxon>
        <taxon>Craniata</taxon>
        <taxon>Vertebrata</taxon>
        <taxon>Euteleostomi</taxon>
        <taxon>Actinopterygii</taxon>
        <taxon>Neopterygii</taxon>
        <taxon>Teleostei</taxon>
        <taxon>Neoteleostei</taxon>
        <taxon>Acanthomorphata</taxon>
        <taxon>Eupercaria</taxon>
        <taxon>Centrarchiformes</taxon>
        <taxon>Terapontoidei</taxon>
        <taxon>Terapontidae</taxon>
        <taxon>Scortum</taxon>
    </lineage>
</organism>
<comment type="caution">
    <text evidence="1">The sequence shown here is derived from an EMBL/GenBank/DDBJ whole genome shotgun (WGS) entry which is preliminary data.</text>
</comment>
<proteinExistence type="predicted"/>
<gene>
    <name evidence="1" type="ORF">L3Q82_016006</name>
</gene>
<dbReference type="Proteomes" id="UP000831701">
    <property type="component" value="Chromosome 19"/>
</dbReference>
<keyword evidence="2" id="KW-1185">Reference proteome</keyword>
<dbReference type="EMBL" id="CM041549">
    <property type="protein sequence ID" value="KAI3357601.1"/>
    <property type="molecule type" value="Genomic_DNA"/>
</dbReference>
<sequence>MASPGEATVSDSHVEKKKKKPPGRYWQEPQEGEKEGKDGEQPEQPPQQNEQKTQKAKKRKPEEGQRDGKKFISGKSDPFPGPAPIPEDRVQKFKRKDKMKKPRRQHYKLRDMIARSEEASEMAQKQAARFDLLLPEDAGFLEGDDNEDTYMISQEDIADAVDITSGAKHFNLKLSQFGPYRVDYSKTGRHLLLGGRRGHIACIDWQSKQLMCEINVMESVNDVKSSSVSDTNFRLCLGGSTASHAMYAVAQKKWLHIYDSNGIELHCIRKFNDVLRMQFLPYHFLLATAVEILSFSHKMEFFWCIIPNTSATSFLQYLDVSVGKEVAAICTKTGRLDVMCQNPHNAIIHLGHHNGTVTLWSPNQKEALVKMLCHQGGVRSVTVDKTGTYMVTSGMDKKLKVYDIRAFKPVKSYFLPAGASCLSLSQRGLLSAATGDTVQVYRDVWSTPVTKPYMAHRVQGTVWGLHFCPFEDVLGVGHGDGFTSMLVPGAGEPNFDGLDANPYRSAKQRQEWEVKALLEKIQPELISLDPSELGQIDHATFEQRHQDRVQALGFDPLATEKFIPKYKKKGRSSAGSVERRKKQVAHEDQRDVIRKTVEDKMKMEKERKEKEKKKALLSSQKSALDRFKK</sequence>
<reference evidence="1" key="1">
    <citation type="submission" date="2022-04" db="EMBL/GenBank/DDBJ databases">
        <title>Jade perch genome.</title>
        <authorList>
            <person name="Chao B."/>
        </authorList>
    </citation>
    <scope>NUCLEOTIDE SEQUENCE</scope>
    <source>
        <strain evidence="1">CB-2022</strain>
    </source>
</reference>
<protein>
    <submittedName>
        <fullName evidence="1">Uncharacterized protein</fullName>
    </submittedName>
</protein>
<evidence type="ECO:0000313" key="1">
    <source>
        <dbReference type="EMBL" id="KAI3357601.1"/>
    </source>
</evidence>
<accession>A0ACB8VQ04</accession>
<evidence type="ECO:0000313" key="2">
    <source>
        <dbReference type="Proteomes" id="UP000831701"/>
    </source>
</evidence>
<name>A0ACB8VQ04_9TELE</name>